<dbReference type="AlphaFoldDB" id="A0A6I6G854"/>
<evidence type="ECO:0000313" key="2">
    <source>
        <dbReference type="Proteomes" id="UP000426027"/>
    </source>
</evidence>
<accession>A0A6I6G854</accession>
<sequence length="104" mass="11570">MKLLIVTCLRDFKDAVANIFHEAGVRVFSMSDTTGVKDEHDQNLLDDWFGNRDGEFDSLILFSFTNADTSAKALSLIKEYNAANGDAFPIRAFIVPVEATSYES</sequence>
<organism evidence="1 2">
    <name type="scientific">Phnomibacter ginsenosidimutans</name>
    <dbReference type="NCBI Taxonomy" id="2676868"/>
    <lineage>
        <taxon>Bacteria</taxon>
        <taxon>Pseudomonadati</taxon>
        <taxon>Bacteroidota</taxon>
        <taxon>Chitinophagia</taxon>
        <taxon>Chitinophagales</taxon>
        <taxon>Chitinophagaceae</taxon>
        <taxon>Phnomibacter</taxon>
    </lineage>
</organism>
<dbReference type="SUPFAM" id="SSF54913">
    <property type="entry name" value="GlnB-like"/>
    <property type="match status" value="1"/>
</dbReference>
<evidence type="ECO:0000313" key="1">
    <source>
        <dbReference type="EMBL" id="QGW28627.1"/>
    </source>
</evidence>
<reference evidence="1 2" key="1">
    <citation type="submission" date="2019-11" db="EMBL/GenBank/DDBJ databases">
        <authorList>
            <person name="Im W.T."/>
        </authorList>
    </citation>
    <scope>NUCLEOTIDE SEQUENCE [LARGE SCALE GENOMIC DNA]</scope>
    <source>
        <strain evidence="1 2">SB-02</strain>
    </source>
</reference>
<gene>
    <name evidence="1" type="ORF">GLV81_11435</name>
</gene>
<dbReference type="EMBL" id="CP046566">
    <property type="protein sequence ID" value="QGW28627.1"/>
    <property type="molecule type" value="Genomic_DNA"/>
</dbReference>
<dbReference type="KEGG" id="fls:GLV81_11435"/>
<protein>
    <recommendedName>
        <fullName evidence="3">DUF3240 domain-containing protein</fullName>
    </recommendedName>
</protein>
<name>A0A6I6G854_9BACT</name>
<evidence type="ECO:0008006" key="3">
    <source>
        <dbReference type="Google" id="ProtNLM"/>
    </source>
</evidence>
<dbReference type="RefSeq" id="WP_157478980.1">
    <property type="nucleotide sequence ID" value="NZ_CP046566.1"/>
</dbReference>
<proteinExistence type="predicted"/>
<dbReference type="InterPro" id="IPR011322">
    <property type="entry name" value="N-reg_PII-like_a/b"/>
</dbReference>
<keyword evidence="2" id="KW-1185">Reference proteome</keyword>
<dbReference type="Proteomes" id="UP000426027">
    <property type="component" value="Chromosome"/>
</dbReference>